<dbReference type="SMART" id="SM01381">
    <property type="entry name" value="7TM_GPCR_Srsx"/>
    <property type="match status" value="1"/>
</dbReference>
<dbReference type="InterPro" id="IPR017452">
    <property type="entry name" value="GPCR_Rhodpsn_7TM"/>
</dbReference>
<keyword evidence="15" id="KW-1185">Reference proteome</keyword>
<feature type="transmembrane region" description="Helical" evidence="12">
    <location>
        <begin position="159"/>
        <end position="181"/>
    </location>
</feature>
<dbReference type="Proteomes" id="UP001187531">
    <property type="component" value="Unassembled WGS sequence"/>
</dbReference>
<keyword evidence="8" id="KW-1015">Disulfide bond</keyword>
<comment type="subcellular location">
    <subcellularLocation>
        <location evidence="1">Cell membrane</location>
        <topology evidence="1">Multi-pass membrane protein</topology>
    </subcellularLocation>
</comment>
<feature type="transmembrane region" description="Helical" evidence="12">
    <location>
        <begin position="80"/>
        <end position="99"/>
    </location>
</feature>
<evidence type="ECO:0000256" key="5">
    <source>
        <dbReference type="ARBA" id="ARBA00022989"/>
    </source>
</evidence>
<evidence type="ECO:0000256" key="8">
    <source>
        <dbReference type="ARBA" id="ARBA00023157"/>
    </source>
</evidence>
<dbReference type="InterPro" id="IPR000276">
    <property type="entry name" value="GPCR_Rhodpsn"/>
</dbReference>
<keyword evidence="6 11" id="KW-0297">G-protein coupled receptor</keyword>
<dbReference type="Pfam" id="PF00001">
    <property type="entry name" value="7tm_1"/>
    <property type="match status" value="1"/>
</dbReference>
<name>A0AA88H7B5_ARTSF</name>
<evidence type="ECO:0000313" key="14">
    <source>
        <dbReference type="EMBL" id="KAK2706630.1"/>
    </source>
</evidence>
<comment type="similarity">
    <text evidence="2 11">Belongs to the G-protein coupled receptor 1 family.</text>
</comment>
<evidence type="ECO:0000256" key="12">
    <source>
        <dbReference type="SAM" id="Phobius"/>
    </source>
</evidence>
<evidence type="ECO:0000256" key="3">
    <source>
        <dbReference type="ARBA" id="ARBA00022475"/>
    </source>
</evidence>
<dbReference type="GO" id="GO:0071880">
    <property type="term" value="P:adenylate cyclase-activating adrenergic receptor signaling pathway"/>
    <property type="evidence" value="ECO:0007669"/>
    <property type="project" value="TreeGrafter"/>
</dbReference>
<keyword evidence="9 11" id="KW-0675">Receptor</keyword>
<gene>
    <name evidence="14" type="ORF">QYM36_016600</name>
</gene>
<dbReference type="InterPro" id="IPR000929">
    <property type="entry name" value="Dopamine_rcpt"/>
</dbReference>
<evidence type="ECO:0000256" key="1">
    <source>
        <dbReference type="ARBA" id="ARBA00004651"/>
    </source>
</evidence>
<reference evidence="14" key="1">
    <citation type="submission" date="2023-07" db="EMBL/GenBank/DDBJ databases">
        <title>Chromosome-level genome assembly of Artemia franciscana.</title>
        <authorList>
            <person name="Jo E."/>
        </authorList>
    </citation>
    <scope>NUCLEOTIDE SEQUENCE</scope>
    <source>
        <tissue evidence="14">Whole body</tissue>
    </source>
</reference>
<evidence type="ECO:0000256" key="9">
    <source>
        <dbReference type="ARBA" id="ARBA00023170"/>
    </source>
</evidence>
<evidence type="ECO:0000256" key="7">
    <source>
        <dbReference type="ARBA" id="ARBA00023136"/>
    </source>
</evidence>
<dbReference type="GO" id="GO:0004989">
    <property type="term" value="F:octopamine receptor activity"/>
    <property type="evidence" value="ECO:0007669"/>
    <property type="project" value="TreeGrafter"/>
</dbReference>
<evidence type="ECO:0000256" key="10">
    <source>
        <dbReference type="ARBA" id="ARBA00023224"/>
    </source>
</evidence>
<keyword evidence="5 12" id="KW-1133">Transmembrane helix</keyword>
<dbReference type="GO" id="GO:0043410">
    <property type="term" value="P:positive regulation of MAPK cascade"/>
    <property type="evidence" value="ECO:0007669"/>
    <property type="project" value="TreeGrafter"/>
</dbReference>
<evidence type="ECO:0000256" key="11">
    <source>
        <dbReference type="RuleBase" id="RU000688"/>
    </source>
</evidence>
<dbReference type="CDD" id="cd15065">
    <property type="entry name" value="7tmA_Ap5-HTB1-like"/>
    <property type="match status" value="1"/>
</dbReference>
<proteinExistence type="inferred from homology"/>
<dbReference type="PROSITE" id="PS50262">
    <property type="entry name" value="G_PROTEIN_RECEP_F1_2"/>
    <property type="match status" value="1"/>
</dbReference>
<keyword evidence="4 11" id="KW-0812">Transmembrane</keyword>
<dbReference type="PRINTS" id="PR00237">
    <property type="entry name" value="GPCRRHODOPSN"/>
</dbReference>
<evidence type="ECO:0000259" key="13">
    <source>
        <dbReference type="PROSITE" id="PS50262"/>
    </source>
</evidence>
<feature type="transmembrane region" description="Helical" evidence="12">
    <location>
        <begin position="37"/>
        <end position="68"/>
    </location>
</feature>
<feature type="transmembrane region" description="Helical" evidence="12">
    <location>
        <begin position="278"/>
        <end position="301"/>
    </location>
</feature>
<dbReference type="AlphaFoldDB" id="A0AA88H7B5"/>
<dbReference type="Gene3D" id="1.20.1070.10">
    <property type="entry name" value="Rhodopsin 7-helix transmembrane proteins"/>
    <property type="match status" value="1"/>
</dbReference>
<protein>
    <recommendedName>
        <fullName evidence="13">G-protein coupled receptors family 1 profile domain-containing protein</fullName>
    </recommendedName>
</protein>
<feature type="transmembrane region" description="Helical" evidence="12">
    <location>
        <begin position="209"/>
        <end position="229"/>
    </location>
</feature>
<dbReference type="PANTHER" id="PTHR24248">
    <property type="entry name" value="ADRENERGIC RECEPTOR-RELATED G-PROTEIN COUPLED RECEPTOR"/>
    <property type="match status" value="1"/>
</dbReference>
<keyword evidence="10 11" id="KW-0807">Transducer</keyword>
<keyword evidence="3" id="KW-1003">Cell membrane</keyword>
<organism evidence="14 15">
    <name type="scientific">Artemia franciscana</name>
    <name type="common">Brine shrimp</name>
    <name type="synonym">Artemia sanfranciscana</name>
    <dbReference type="NCBI Taxonomy" id="6661"/>
    <lineage>
        <taxon>Eukaryota</taxon>
        <taxon>Metazoa</taxon>
        <taxon>Ecdysozoa</taxon>
        <taxon>Arthropoda</taxon>
        <taxon>Crustacea</taxon>
        <taxon>Branchiopoda</taxon>
        <taxon>Anostraca</taxon>
        <taxon>Artemiidae</taxon>
        <taxon>Artemia</taxon>
    </lineage>
</organism>
<evidence type="ECO:0000256" key="2">
    <source>
        <dbReference type="ARBA" id="ARBA00010663"/>
    </source>
</evidence>
<comment type="caution">
    <text evidence="14">The sequence shown here is derived from an EMBL/GenBank/DDBJ whole genome shotgun (WGS) entry which is preliminary data.</text>
</comment>
<dbReference type="PANTHER" id="PTHR24248:SF187">
    <property type="entry name" value="OCTOPAMINE RECEPTOR BETA-2R"/>
    <property type="match status" value="1"/>
</dbReference>
<keyword evidence="7 12" id="KW-0472">Membrane</keyword>
<dbReference type="FunFam" id="1.20.1070.10:FF:000260">
    <property type="entry name" value="Dopamine receptor 1"/>
    <property type="match status" value="1"/>
</dbReference>
<dbReference type="GO" id="GO:0005886">
    <property type="term" value="C:plasma membrane"/>
    <property type="evidence" value="ECO:0007669"/>
    <property type="project" value="UniProtKB-SubCell"/>
</dbReference>
<accession>A0AA88H7B5</accession>
<evidence type="ECO:0000256" key="4">
    <source>
        <dbReference type="ARBA" id="ARBA00022692"/>
    </source>
</evidence>
<feature type="domain" description="G-protein coupled receptors family 1 profile" evidence="13">
    <location>
        <begin position="60"/>
        <end position="329"/>
    </location>
</feature>
<evidence type="ECO:0000256" key="6">
    <source>
        <dbReference type="ARBA" id="ARBA00023040"/>
    </source>
</evidence>
<evidence type="ECO:0000313" key="15">
    <source>
        <dbReference type="Proteomes" id="UP001187531"/>
    </source>
</evidence>
<dbReference type="SUPFAM" id="SSF81321">
    <property type="entry name" value="Family A G protein-coupled receptor-like"/>
    <property type="match status" value="1"/>
</dbReference>
<feature type="transmembrane region" description="Helical" evidence="12">
    <location>
        <begin position="119"/>
        <end position="139"/>
    </location>
</feature>
<sequence>MTQLELVNYEDLVNTSLLEDDLLNDVEVPSEVKIQELFSGITLLFTGLFLAFLIFLSVAGNILVCVAVATDRSLRKIGNLFIVSLAVSDLLVAGLVMVFAVPNDLTGYWIFGSQFCDTWIAFDVMGCTASILNLCAISLDRYIHIKDPLRYCQWMTKRVICVSIASIWILAGLISFLPISLDLHRPPNNKLKIGGDVIPYCALDLTPTYAVVSSCISFYLPCLVMLGIYSRLYYYAKMHVEQIKAQTRPVVLGLLEGEEEQVINQSYPVSDHKAAKTVGIIMGVFLVCWVPFFCINIVTAFCKTCIPELAFKVLTWLGYSNSAFNPIIYSIFNLEFREAFQKILSDRCTKPRNSRRSTACSTDPIHPHAVYINDNGKRYSSDSAIVSGISSKRVSNALLPSHML</sequence>
<dbReference type="EMBL" id="JAVRJZ010000020">
    <property type="protein sequence ID" value="KAK2706630.1"/>
    <property type="molecule type" value="Genomic_DNA"/>
</dbReference>
<dbReference type="PRINTS" id="PR00242">
    <property type="entry name" value="DOPAMINER"/>
</dbReference>
<dbReference type="PROSITE" id="PS00237">
    <property type="entry name" value="G_PROTEIN_RECEP_F1_1"/>
    <property type="match status" value="1"/>
</dbReference>